<comment type="caution">
    <text evidence="3">The sequence shown here is derived from an EMBL/GenBank/DDBJ whole genome shotgun (WGS) entry which is preliminary data.</text>
</comment>
<organism evidence="3 4">
    <name type="scientific">Trypanosoma cruzi</name>
    <dbReference type="NCBI Taxonomy" id="5693"/>
    <lineage>
        <taxon>Eukaryota</taxon>
        <taxon>Discoba</taxon>
        <taxon>Euglenozoa</taxon>
        <taxon>Kinetoplastea</taxon>
        <taxon>Metakinetoplastina</taxon>
        <taxon>Trypanosomatida</taxon>
        <taxon>Trypanosomatidae</taxon>
        <taxon>Trypanosoma</taxon>
        <taxon>Schizotrypanum</taxon>
    </lineage>
</organism>
<evidence type="ECO:0000313" key="3">
    <source>
        <dbReference type="EMBL" id="PWU96011.1"/>
    </source>
</evidence>
<dbReference type="VEuPathDB" id="TriTrypDB:TcCL_ESM00897"/>
<evidence type="ECO:0000313" key="4">
    <source>
        <dbReference type="Proteomes" id="UP000246121"/>
    </source>
</evidence>
<feature type="transmembrane region" description="Helical" evidence="2">
    <location>
        <begin position="33"/>
        <end position="56"/>
    </location>
</feature>
<dbReference type="VEuPathDB" id="TriTrypDB:BCY84_01503"/>
<protein>
    <submittedName>
        <fullName evidence="3">Uncharacterized protein</fullName>
    </submittedName>
</protein>
<dbReference type="VEuPathDB" id="TriTrypDB:TcCLB.511529.230"/>
<keyword evidence="2" id="KW-0812">Transmembrane</keyword>
<dbReference type="VEuPathDB" id="TriTrypDB:TcYC6_0049830"/>
<proteinExistence type="predicted"/>
<dbReference type="VEuPathDB" id="TriTrypDB:TcG_00026"/>
<dbReference type="VEuPathDB" id="TriTrypDB:C4B63_20g717c"/>
<keyword evidence="2" id="KW-1133">Transmembrane helix</keyword>
<evidence type="ECO:0000256" key="2">
    <source>
        <dbReference type="SAM" id="Phobius"/>
    </source>
</evidence>
<dbReference type="VEuPathDB" id="TriTrypDB:TcBrA4_0035790"/>
<feature type="region of interest" description="Disordered" evidence="1">
    <location>
        <begin position="1"/>
        <end position="20"/>
    </location>
</feature>
<dbReference type="VEuPathDB" id="TriTrypDB:TcCLB.506727.30"/>
<reference evidence="3 4" key="1">
    <citation type="journal article" date="2018" name="Microb. Genom.">
        <title>Expanding an expanded genome: long-read sequencing of Trypanosoma cruzi.</title>
        <authorList>
            <person name="Berna L."/>
            <person name="Rodriguez M."/>
            <person name="Chiribao M.L."/>
            <person name="Parodi-Talice A."/>
            <person name="Pita S."/>
            <person name="Rijo G."/>
            <person name="Alvarez-Valin F."/>
            <person name="Robello C."/>
        </authorList>
    </citation>
    <scope>NUCLEOTIDE SEQUENCE [LARGE SCALE GENOMIC DNA]</scope>
    <source>
        <strain evidence="3 4">Dm28c</strain>
    </source>
</reference>
<dbReference type="VEuPathDB" id="TriTrypDB:TCDM_14477"/>
<accession>A0A2V2VI79</accession>
<gene>
    <name evidence="3" type="ORF">C4B63_20g717c</name>
</gene>
<dbReference type="VEuPathDB" id="TriTrypDB:C3747_68g1019c"/>
<sequence>MPSNFSESHSHDDSSNASGNSKELHALLTNTQFALLVVFSGVCHYVALMVSALTVGESTGTLTLPFVVVKKLLMGFVSAITSFLKRRRERVFVGVGYEDDGASVDRFDAMNQPSEVGHV</sequence>
<evidence type="ECO:0000256" key="1">
    <source>
        <dbReference type="SAM" id="MobiDB-lite"/>
    </source>
</evidence>
<feature type="transmembrane region" description="Helical" evidence="2">
    <location>
        <begin position="62"/>
        <end position="84"/>
    </location>
</feature>
<dbReference type="Proteomes" id="UP000246121">
    <property type="component" value="Unassembled WGS sequence"/>
</dbReference>
<name>A0A2V2VI79_TRYCR</name>
<keyword evidence="2" id="KW-0472">Membrane</keyword>
<dbReference type="EMBL" id="PRFA01000020">
    <property type="protein sequence ID" value="PWU96011.1"/>
    <property type="molecule type" value="Genomic_DNA"/>
</dbReference>
<dbReference type="AlphaFoldDB" id="A0A2V2VI79"/>